<dbReference type="Pfam" id="PF07690">
    <property type="entry name" value="MFS_1"/>
    <property type="match status" value="1"/>
</dbReference>
<feature type="transmembrane region" description="Helical" evidence="5">
    <location>
        <begin position="113"/>
        <end position="134"/>
    </location>
</feature>
<dbReference type="EMBL" id="JBHTGP010000003">
    <property type="protein sequence ID" value="MFD0683871.1"/>
    <property type="molecule type" value="Genomic_DNA"/>
</dbReference>
<feature type="transmembrane region" description="Helical" evidence="5">
    <location>
        <begin position="279"/>
        <end position="304"/>
    </location>
</feature>
<keyword evidence="4 5" id="KW-0472">Membrane</keyword>
<reference evidence="8" key="1">
    <citation type="journal article" date="2019" name="Int. J. Syst. Evol. Microbiol.">
        <title>The Global Catalogue of Microorganisms (GCM) 10K type strain sequencing project: providing services to taxonomists for standard genome sequencing and annotation.</title>
        <authorList>
            <consortium name="The Broad Institute Genomics Platform"/>
            <consortium name="The Broad Institute Genome Sequencing Center for Infectious Disease"/>
            <person name="Wu L."/>
            <person name="Ma J."/>
        </authorList>
    </citation>
    <scope>NUCLEOTIDE SEQUENCE [LARGE SCALE GENOMIC DNA]</scope>
    <source>
        <strain evidence="8">JCM 9371</strain>
    </source>
</reference>
<evidence type="ECO:0000259" key="6">
    <source>
        <dbReference type="PROSITE" id="PS50850"/>
    </source>
</evidence>
<feature type="transmembrane region" description="Helical" evidence="5">
    <location>
        <begin position="206"/>
        <end position="226"/>
    </location>
</feature>
<feature type="transmembrane region" description="Helical" evidence="5">
    <location>
        <begin position="88"/>
        <end position="107"/>
    </location>
</feature>
<dbReference type="Proteomes" id="UP001597063">
    <property type="component" value="Unassembled WGS sequence"/>
</dbReference>
<evidence type="ECO:0000256" key="2">
    <source>
        <dbReference type="ARBA" id="ARBA00022692"/>
    </source>
</evidence>
<sequence length="475" mass="48400">MRVREATRRDAPTGVHRWRWIALGALLAAEAMNLLDATIVQVAAPVIHRDLGGAESAVQWFSAAYTLPFAVLLITGGRLGDMLGRRRVFAVGTAAFAVASVCCALAPGTGALVAARTVQGAAAALVIPQTIGLIRAMFDGAEMAKALGTIGPVMGLSAVCGPVLGSVLTHAVSWRAAFLVNVPIAVLVLAAVPALREDRAAEPPRLDAVGTVLAVAGAGLVVYPLIQGDTAGWPLWTWGAMAAGVAVLVGFGFQQRRAARRGRGPLVEPSLFRDRGFPAALATSTLLFAAVNGLTVVIVLQVQMGLGRDVLSAGLTLLPWSGALAVSSLAAGARLVPRYGNRVLFAGLGVLLAGVLAAVAVYHWTRPGSYPWALPGALALAGAGNGLATVPFFTAALSRVRPHETGSAAGLLNAVQQFGGTLGVALLGSAFFHVLDVPPARTSLDAAQVAFWLAAGLLVATAGAAAVMAGARGRS</sequence>
<feature type="transmembrane region" description="Helical" evidence="5">
    <location>
        <begin position="232"/>
        <end position="253"/>
    </location>
</feature>
<proteinExistence type="predicted"/>
<protein>
    <submittedName>
        <fullName evidence="7">MFS transporter</fullName>
    </submittedName>
</protein>
<dbReference type="InterPro" id="IPR011701">
    <property type="entry name" value="MFS"/>
</dbReference>
<organism evidence="7 8">
    <name type="scientific">Actinomadura fibrosa</name>
    <dbReference type="NCBI Taxonomy" id="111802"/>
    <lineage>
        <taxon>Bacteria</taxon>
        <taxon>Bacillati</taxon>
        <taxon>Actinomycetota</taxon>
        <taxon>Actinomycetes</taxon>
        <taxon>Streptosporangiales</taxon>
        <taxon>Thermomonosporaceae</taxon>
        <taxon>Actinomadura</taxon>
    </lineage>
</organism>
<evidence type="ECO:0000256" key="3">
    <source>
        <dbReference type="ARBA" id="ARBA00022989"/>
    </source>
</evidence>
<feature type="transmembrane region" description="Helical" evidence="5">
    <location>
        <begin position="20"/>
        <end position="44"/>
    </location>
</feature>
<dbReference type="PROSITE" id="PS50850">
    <property type="entry name" value="MFS"/>
    <property type="match status" value="1"/>
</dbReference>
<feature type="transmembrane region" description="Helical" evidence="5">
    <location>
        <begin position="310"/>
        <end position="331"/>
    </location>
</feature>
<dbReference type="SUPFAM" id="SSF103473">
    <property type="entry name" value="MFS general substrate transporter"/>
    <property type="match status" value="1"/>
</dbReference>
<evidence type="ECO:0000256" key="5">
    <source>
        <dbReference type="SAM" id="Phobius"/>
    </source>
</evidence>
<comment type="subcellular location">
    <subcellularLocation>
        <location evidence="1">Cell membrane</location>
        <topology evidence="1">Multi-pass membrane protein</topology>
    </subcellularLocation>
</comment>
<dbReference type="InterPro" id="IPR020846">
    <property type="entry name" value="MFS_dom"/>
</dbReference>
<comment type="caution">
    <text evidence="7">The sequence shown here is derived from an EMBL/GenBank/DDBJ whole genome shotgun (WGS) entry which is preliminary data.</text>
</comment>
<evidence type="ECO:0000313" key="7">
    <source>
        <dbReference type="EMBL" id="MFD0683871.1"/>
    </source>
</evidence>
<keyword evidence="8" id="KW-1185">Reference proteome</keyword>
<dbReference type="InterPro" id="IPR036259">
    <property type="entry name" value="MFS_trans_sf"/>
</dbReference>
<dbReference type="RefSeq" id="WP_131757966.1">
    <property type="nucleotide sequence ID" value="NZ_CAACUY010000041.1"/>
</dbReference>
<dbReference type="CDD" id="cd17321">
    <property type="entry name" value="MFS_MMR_MDR_like"/>
    <property type="match status" value="1"/>
</dbReference>
<keyword evidence="2 5" id="KW-0812">Transmembrane</keyword>
<feature type="transmembrane region" description="Helical" evidence="5">
    <location>
        <begin position="146"/>
        <end position="168"/>
    </location>
</feature>
<feature type="transmembrane region" description="Helical" evidence="5">
    <location>
        <begin position="449"/>
        <end position="471"/>
    </location>
</feature>
<gene>
    <name evidence="7" type="ORF">ACFQZM_05130</name>
</gene>
<feature type="transmembrane region" description="Helical" evidence="5">
    <location>
        <begin position="56"/>
        <end position="76"/>
    </location>
</feature>
<feature type="transmembrane region" description="Helical" evidence="5">
    <location>
        <begin position="376"/>
        <end position="397"/>
    </location>
</feature>
<evidence type="ECO:0000256" key="1">
    <source>
        <dbReference type="ARBA" id="ARBA00004651"/>
    </source>
</evidence>
<name>A0ABW2XBM5_9ACTN</name>
<dbReference type="Gene3D" id="1.20.1720.10">
    <property type="entry name" value="Multidrug resistance protein D"/>
    <property type="match status" value="1"/>
</dbReference>
<feature type="transmembrane region" description="Helical" evidence="5">
    <location>
        <begin position="418"/>
        <end position="437"/>
    </location>
</feature>
<evidence type="ECO:0000256" key="4">
    <source>
        <dbReference type="ARBA" id="ARBA00023136"/>
    </source>
</evidence>
<dbReference type="Gene3D" id="1.20.1250.20">
    <property type="entry name" value="MFS general substrate transporter like domains"/>
    <property type="match status" value="1"/>
</dbReference>
<accession>A0ABW2XBM5</accession>
<feature type="transmembrane region" description="Helical" evidence="5">
    <location>
        <begin position="343"/>
        <end position="364"/>
    </location>
</feature>
<evidence type="ECO:0000313" key="8">
    <source>
        <dbReference type="Proteomes" id="UP001597063"/>
    </source>
</evidence>
<dbReference type="PANTHER" id="PTHR42718">
    <property type="entry name" value="MAJOR FACILITATOR SUPERFAMILY MULTIDRUG TRANSPORTER MFSC"/>
    <property type="match status" value="1"/>
</dbReference>
<keyword evidence="3 5" id="KW-1133">Transmembrane helix</keyword>
<feature type="transmembrane region" description="Helical" evidence="5">
    <location>
        <begin position="174"/>
        <end position="194"/>
    </location>
</feature>
<feature type="domain" description="Major facilitator superfamily (MFS) profile" evidence="6">
    <location>
        <begin position="22"/>
        <end position="473"/>
    </location>
</feature>
<dbReference type="PANTHER" id="PTHR42718:SF39">
    <property type="entry name" value="ACTINORHODIN TRANSPORTER-RELATED"/>
    <property type="match status" value="1"/>
</dbReference>